<dbReference type="SUPFAM" id="SSF52540">
    <property type="entry name" value="P-loop containing nucleoside triphosphate hydrolases"/>
    <property type="match status" value="1"/>
</dbReference>
<evidence type="ECO:0000256" key="1">
    <source>
        <dbReference type="ARBA" id="ARBA00022741"/>
    </source>
</evidence>
<dbReference type="SUPFAM" id="SSF46689">
    <property type="entry name" value="Homeodomain-like"/>
    <property type="match status" value="1"/>
</dbReference>
<dbReference type="EMBL" id="QRMS01000001">
    <property type="protein sequence ID" value="RHJ89419.1"/>
    <property type="molecule type" value="Genomic_DNA"/>
</dbReference>
<dbReference type="AlphaFoldDB" id="A0A415E6S3"/>
<keyword evidence="4" id="KW-0804">Transcription</keyword>
<dbReference type="PRINTS" id="PR01590">
    <property type="entry name" value="HTHFIS"/>
</dbReference>
<dbReference type="FunFam" id="3.40.50.300:FF:000006">
    <property type="entry name" value="DNA-binding transcriptional regulator NtrC"/>
    <property type="match status" value="1"/>
</dbReference>
<dbReference type="InterPro" id="IPR025944">
    <property type="entry name" value="Sigma_54_int_dom_CS"/>
</dbReference>
<dbReference type="InterPro" id="IPR009057">
    <property type="entry name" value="Homeodomain-like_sf"/>
</dbReference>
<dbReference type="PROSITE" id="PS00688">
    <property type="entry name" value="SIGMA54_INTERACT_3"/>
    <property type="match status" value="1"/>
</dbReference>
<keyword evidence="1" id="KW-0547">Nucleotide-binding</keyword>
<dbReference type="GO" id="GO:0006355">
    <property type="term" value="P:regulation of DNA-templated transcription"/>
    <property type="evidence" value="ECO:0007669"/>
    <property type="project" value="InterPro"/>
</dbReference>
<protein>
    <submittedName>
        <fullName evidence="6">Sigma-54-dependent Fis family transcriptional regulator</fullName>
    </submittedName>
</protein>
<dbReference type="Pfam" id="PF25601">
    <property type="entry name" value="AAA_lid_14"/>
    <property type="match status" value="1"/>
</dbReference>
<dbReference type="CDD" id="cd00009">
    <property type="entry name" value="AAA"/>
    <property type="match status" value="1"/>
</dbReference>
<organism evidence="6 7">
    <name type="scientific">Emergencia timonensis</name>
    <dbReference type="NCBI Taxonomy" id="1776384"/>
    <lineage>
        <taxon>Bacteria</taxon>
        <taxon>Bacillati</taxon>
        <taxon>Bacillota</taxon>
        <taxon>Clostridia</taxon>
        <taxon>Peptostreptococcales</taxon>
        <taxon>Anaerovoracaceae</taxon>
        <taxon>Emergencia</taxon>
    </lineage>
</organism>
<dbReference type="STRING" id="1776384.GCA_900086585_02733"/>
<evidence type="ECO:0000256" key="2">
    <source>
        <dbReference type="ARBA" id="ARBA00022840"/>
    </source>
</evidence>
<dbReference type="PROSITE" id="PS00675">
    <property type="entry name" value="SIGMA54_INTERACT_1"/>
    <property type="match status" value="1"/>
</dbReference>
<dbReference type="Pfam" id="PF02954">
    <property type="entry name" value="HTH_8"/>
    <property type="match status" value="1"/>
</dbReference>
<accession>A0A415E6S3</accession>
<dbReference type="Gene3D" id="1.10.10.60">
    <property type="entry name" value="Homeodomain-like"/>
    <property type="match status" value="1"/>
</dbReference>
<keyword evidence="2" id="KW-0067">ATP-binding</keyword>
<dbReference type="GO" id="GO:0005524">
    <property type="term" value="F:ATP binding"/>
    <property type="evidence" value="ECO:0007669"/>
    <property type="project" value="UniProtKB-KW"/>
</dbReference>
<keyword evidence="3" id="KW-0805">Transcription regulation</keyword>
<dbReference type="Proteomes" id="UP000284841">
    <property type="component" value="Unassembled WGS sequence"/>
</dbReference>
<dbReference type="SMART" id="SM00382">
    <property type="entry name" value="AAA"/>
    <property type="match status" value="1"/>
</dbReference>
<sequence length="465" mass="51886">MNKIHLTKKDMHTRGGILDELMNNLFDVSILIDTDCKIVHISESSYKDMPKGTNVIGQDITILDNISPFRNVMKTGRASTGLLLEIHGRKCVSNIFPIEEDGQIIGAIGTIVFRNLQRVKRMFAGSDSGGPDDLGEIYNSISRIESGYTFHDFVGEDPTVKDLIEKSKKAAGSHLPVLIIGETGTGKEIIAGAIHNRRYNEQYAPYVTINCTAIPENLLESELFGHEKGAFTGADAAKPGKFEVAAGGDILLDEIGDMSLFMQSKLLRVLESKEFERVGSSRIIPLQAGIIASTNKNLFLLSEEKKFRSDLYYRLNTIELFIPPLRRRSGDIPLLLDHFCDELETKLNLTQSALRLLTGYVWPGNVRQLRNLTQRLAIFYENKQITEEDIAQELRVGQRTYNEAFGFTKDDETTPLSVIENTERSAILIAMRNQKNNVSAAARELGLSRGTLYNKLKKYGLAPKG</sequence>
<dbReference type="InterPro" id="IPR058031">
    <property type="entry name" value="AAA_lid_NorR"/>
</dbReference>
<comment type="caution">
    <text evidence="6">The sequence shown here is derived from an EMBL/GenBank/DDBJ whole genome shotgun (WGS) entry which is preliminary data.</text>
</comment>
<evidence type="ECO:0000313" key="7">
    <source>
        <dbReference type="Proteomes" id="UP000284841"/>
    </source>
</evidence>
<gene>
    <name evidence="6" type="ORF">DW099_02255</name>
</gene>
<dbReference type="PROSITE" id="PS50045">
    <property type="entry name" value="SIGMA54_INTERACT_4"/>
    <property type="match status" value="1"/>
</dbReference>
<dbReference type="OrthoDB" id="9803970at2"/>
<dbReference type="PANTHER" id="PTHR32071">
    <property type="entry name" value="TRANSCRIPTIONAL REGULATORY PROTEIN"/>
    <property type="match status" value="1"/>
</dbReference>
<dbReference type="Gene3D" id="3.30.450.20">
    <property type="entry name" value="PAS domain"/>
    <property type="match status" value="1"/>
</dbReference>
<keyword evidence="7" id="KW-1185">Reference proteome</keyword>
<dbReference type="InterPro" id="IPR003593">
    <property type="entry name" value="AAA+_ATPase"/>
</dbReference>
<dbReference type="Gene3D" id="3.40.50.300">
    <property type="entry name" value="P-loop containing nucleotide triphosphate hydrolases"/>
    <property type="match status" value="1"/>
</dbReference>
<dbReference type="InterPro" id="IPR002078">
    <property type="entry name" value="Sigma_54_int"/>
</dbReference>
<dbReference type="Pfam" id="PF00158">
    <property type="entry name" value="Sigma54_activat"/>
    <property type="match status" value="1"/>
</dbReference>
<proteinExistence type="predicted"/>
<dbReference type="RefSeq" id="WP_118333543.1">
    <property type="nucleotide sequence ID" value="NZ_AP025567.1"/>
</dbReference>
<dbReference type="InterPro" id="IPR027417">
    <property type="entry name" value="P-loop_NTPase"/>
</dbReference>
<dbReference type="InterPro" id="IPR002197">
    <property type="entry name" value="HTH_Fis"/>
</dbReference>
<dbReference type="Gene3D" id="1.10.8.60">
    <property type="match status" value="1"/>
</dbReference>
<feature type="domain" description="Sigma-54 factor interaction" evidence="5">
    <location>
        <begin position="153"/>
        <end position="378"/>
    </location>
</feature>
<evidence type="ECO:0000256" key="3">
    <source>
        <dbReference type="ARBA" id="ARBA00023015"/>
    </source>
</evidence>
<evidence type="ECO:0000259" key="5">
    <source>
        <dbReference type="PROSITE" id="PS50045"/>
    </source>
</evidence>
<name>A0A415E6S3_9FIRM</name>
<evidence type="ECO:0000256" key="4">
    <source>
        <dbReference type="ARBA" id="ARBA00023163"/>
    </source>
</evidence>
<dbReference type="InterPro" id="IPR025662">
    <property type="entry name" value="Sigma_54_int_dom_ATP-bd_1"/>
</dbReference>
<reference evidence="6 7" key="1">
    <citation type="submission" date="2018-08" db="EMBL/GenBank/DDBJ databases">
        <title>A genome reference for cultivated species of the human gut microbiota.</title>
        <authorList>
            <person name="Zou Y."/>
            <person name="Xue W."/>
            <person name="Luo G."/>
        </authorList>
    </citation>
    <scope>NUCLEOTIDE SEQUENCE [LARGE SCALE GENOMIC DNA]</scope>
    <source>
        <strain evidence="6 7">AM07-24</strain>
    </source>
</reference>
<dbReference type="GO" id="GO:0043565">
    <property type="term" value="F:sequence-specific DNA binding"/>
    <property type="evidence" value="ECO:0007669"/>
    <property type="project" value="InterPro"/>
</dbReference>
<evidence type="ECO:0000313" key="6">
    <source>
        <dbReference type="EMBL" id="RHJ89419.1"/>
    </source>
</evidence>